<dbReference type="EMBL" id="NUIQ01000193">
    <property type="protein sequence ID" value="PGO69400.1"/>
    <property type="molecule type" value="Genomic_DNA"/>
</dbReference>
<accession>A0A9Q5MZY2</accession>
<name>A0A9Q5MZY2_BACCE</name>
<reference evidence="2 3" key="1">
    <citation type="submission" date="2017-09" db="EMBL/GenBank/DDBJ databases">
        <title>Large-scale bioinformatics analysis of Bacillus genomes uncovers conserved roles of natural products in bacterial physiology.</title>
        <authorList>
            <consortium name="Agbiome Team Llc"/>
            <person name="Bleich R.M."/>
            <person name="Grubbs K.J."/>
            <person name="Santa Maria K.C."/>
            <person name="Allen S.E."/>
            <person name="Farag S."/>
            <person name="Shank E.A."/>
            <person name="Bowers A."/>
        </authorList>
    </citation>
    <scope>NUCLEOTIDE SEQUENCE [LARGE SCALE GENOMIC DNA]</scope>
    <source>
        <strain evidence="2 3">AFS049141</strain>
    </source>
</reference>
<organism evidence="2 3">
    <name type="scientific">Bacillus cereus</name>
    <dbReference type="NCBI Taxonomy" id="1396"/>
    <lineage>
        <taxon>Bacteria</taxon>
        <taxon>Bacillati</taxon>
        <taxon>Bacillota</taxon>
        <taxon>Bacilli</taxon>
        <taxon>Bacillales</taxon>
        <taxon>Bacillaceae</taxon>
        <taxon>Bacillus</taxon>
        <taxon>Bacillus cereus group</taxon>
    </lineage>
</organism>
<dbReference type="Pfam" id="PF24693">
    <property type="entry name" value="DUF7660"/>
    <property type="match status" value="1"/>
</dbReference>
<evidence type="ECO:0000313" key="3">
    <source>
        <dbReference type="Proteomes" id="UP000223834"/>
    </source>
</evidence>
<dbReference type="InterPro" id="IPR056077">
    <property type="entry name" value="DUF7660"/>
</dbReference>
<dbReference type="RefSeq" id="WP_000383678.1">
    <property type="nucleotide sequence ID" value="NZ_AP022946.1"/>
</dbReference>
<protein>
    <recommendedName>
        <fullName evidence="1">DUF7660 domain-containing protein</fullName>
    </recommendedName>
</protein>
<evidence type="ECO:0000259" key="1">
    <source>
        <dbReference type="Pfam" id="PF24693"/>
    </source>
</evidence>
<gene>
    <name evidence="2" type="ORF">CN980_21575</name>
</gene>
<dbReference type="AlphaFoldDB" id="A0A9Q5MZY2"/>
<dbReference type="GeneID" id="99617313"/>
<dbReference type="Proteomes" id="UP000223834">
    <property type="component" value="Unassembled WGS sequence"/>
</dbReference>
<proteinExistence type="predicted"/>
<evidence type="ECO:0000313" key="2">
    <source>
        <dbReference type="EMBL" id="PGO69400.1"/>
    </source>
</evidence>
<feature type="domain" description="DUF7660" evidence="1">
    <location>
        <begin position="12"/>
        <end position="84"/>
    </location>
</feature>
<comment type="caution">
    <text evidence="2">The sequence shown here is derived from an EMBL/GenBank/DDBJ whole genome shotgun (WGS) entry which is preliminary data.</text>
</comment>
<sequence>MDVYELISDVDSKEKLLEFLFHLQKDFKENQDEWENITLEDYLESMEAWVNDCEGSYQNRGEEMPKNISWGFIAQVLLAAAHYE</sequence>